<dbReference type="AlphaFoldDB" id="A0AAD1T5Y5"/>
<evidence type="ECO:0000313" key="1">
    <source>
        <dbReference type="EMBL" id="CAH2319286.1"/>
    </source>
</evidence>
<dbReference type="EMBL" id="OW240921">
    <property type="protein sequence ID" value="CAH2319286.1"/>
    <property type="molecule type" value="Genomic_DNA"/>
</dbReference>
<keyword evidence="2" id="KW-1185">Reference proteome</keyword>
<organism evidence="1 2">
    <name type="scientific">Pelobates cultripes</name>
    <name type="common">Western spadefoot toad</name>
    <dbReference type="NCBI Taxonomy" id="61616"/>
    <lineage>
        <taxon>Eukaryota</taxon>
        <taxon>Metazoa</taxon>
        <taxon>Chordata</taxon>
        <taxon>Craniata</taxon>
        <taxon>Vertebrata</taxon>
        <taxon>Euteleostomi</taxon>
        <taxon>Amphibia</taxon>
        <taxon>Batrachia</taxon>
        <taxon>Anura</taxon>
        <taxon>Pelobatoidea</taxon>
        <taxon>Pelobatidae</taxon>
        <taxon>Pelobates</taxon>
    </lineage>
</organism>
<accession>A0AAD1T5Y5</accession>
<gene>
    <name evidence="1" type="ORF">PECUL_23A033929</name>
</gene>
<name>A0AAD1T5Y5_PELCU</name>
<proteinExistence type="predicted"/>
<evidence type="ECO:0000313" key="2">
    <source>
        <dbReference type="Proteomes" id="UP001295444"/>
    </source>
</evidence>
<protein>
    <submittedName>
        <fullName evidence="1">Uncharacterized protein</fullName>
    </submittedName>
</protein>
<dbReference type="Proteomes" id="UP001295444">
    <property type="component" value="Chromosome 10"/>
</dbReference>
<reference evidence="1" key="1">
    <citation type="submission" date="2022-03" db="EMBL/GenBank/DDBJ databases">
        <authorList>
            <person name="Alioto T."/>
            <person name="Alioto T."/>
            <person name="Gomez Garrido J."/>
        </authorList>
    </citation>
    <scope>NUCLEOTIDE SEQUENCE</scope>
</reference>
<sequence>MEFHPGAHAHGGSEVMISRMTTRALGKSCTRKRVVLCSEQLESKATGSGKEACSSTERVIDSGKIAYDDAWQPIMTGSLRLYLCCTDLEPCGGYLHQRPAGWLRGAMIWVTGVAPCRYLHPE</sequence>